<evidence type="ECO:0000256" key="7">
    <source>
        <dbReference type="ARBA" id="ARBA00023136"/>
    </source>
</evidence>
<dbReference type="FunFam" id="2.60.40.10:FF:000308">
    <property type="entry name" value="Down syndrome cell adhesion molecule, isoform D"/>
    <property type="match status" value="1"/>
</dbReference>
<dbReference type="AlphaFoldDB" id="A0A9Q0S6Z9"/>
<dbReference type="InterPro" id="IPR003599">
    <property type="entry name" value="Ig_sub"/>
</dbReference>
<name>A0A9Q0S6Z9_9DIPT</name>
<evidence type="ECO:0000259" key="10">
    <source>
        <dbReference type="PROSITE" id="PS50835"/>
    </source>
</evidence>
<dbReference type="GO" id="GO:0030424">
    <property type="term" value="C:axon"/>
    <property type="evidence" value="ECO:0007669"/>
    <property type="project" value="TreeGrafter"/>
</dbReference>
<evidence type="ECO:0000313" key="11">
    <source>
        <dbReference type="EMBL" id="KAJ6647604.1"/>
    </source>
</evidence>
<dbReference type="GO" id="GO:0005886">
    <property type="term" value="C:plasma membrane"/>
    <property type="evidence" value="ECO:0007669"/>
    <property type="project" value="TreeGrafter"/>
</dbReference>
<feature type="non-terminal residue" evidence="11">
    <location>
        <position position="780"/>
    </location>
</feature>
<dbReference type="PANTHER" id="PTHR10075">
    <property type="entry name" value="BASIGIN RELATED"/>
    <property type="match status" value="1"/>
</dbReference>
<proteinExistence type="predicted"/>
<keyword evidence="4" id="KW-0677">Repeat</keyword>
<evidence type="ECO:0000256" key="1">
    <source>
        <dbReference type="ARBA" id="ARBA00004167"/>
    </source>
</evidence>
<dbReference type="OrthoDB" id="5969272at2759"/>
<dbReference type="InterPro" id="IPR007110">
    <property type="entry name" value="Ig-like_dom"/>
</dbReference>
<dbReference type="PROSITE" id="PS50835">
    <property type="entry name" value="IG_LIKE"/>
    <property type="match status" value="7"/>
</dbReference>
<dbReference type="InterPro" id="IPR003598">
    <property type="entry name" value="Ig_sub2"/>
</dbReference>
<dbReference type="SMART" id="SM00408">
    <property type="entry name" value="IGc2"/>
    <property type="match status" value="7"/>
</dbReference>
<dbReference type="GO" id="GO:0070593">
    <property type="term" value="P:dendrite self-avoidance"/>
    <property type="evidence" value="ECO:0007669"/>
    <property type="project" value="TreeGrafter"/>
</dbReference>
<keyword evidence="8" id="KW-1015">Disulfide bond</keyword>
<feature type="domain" description="Ig-like" evidence="10">
    <location>
        <begin position="687"/>
        <end position="778"/>
    </location>
</feature>
<keyword evidence="9" id="KW-0393">Immunoglobulin domain</keyword>
<keyword evidence="2" id="KW-0812">Transmembrane</keyword>
<dbReference type="Pfam" id="PF13927">
    <property type="entry name" value="Ig_3"/>
    <property type="match status" value="7"/>
</dbReference>
<accession>A0A9Q0S6Z9</accession>
<dbReference type="SMART" id="SM00409">
    <property type="entry name" value="IG"/>
    <property type="match status" value="8"/>
</dbReference>
<dbReference type="EMBL" id="WJQU01000001">
    <property type="protein sequence ID" value="KAJ6647604.1"/>
    <property type="molecule type" value="Genomic_DNA"/>
</dbReference>
<dbReference type="GO" id="GO:0007156">
    <property type="term" value="P:homophilic cell adhesion via plasma membrane adhesion molecules"/>
    <property type="evidence" value="ECO:0007669"/>
    <property type="project" value="TreeGrafter"/>
</dbReference>
<keyword evidence="12" id="KW-1185">Reference proteome</keyword>
<keyword evidence="6" id="KW-1133">Transmembrane helix</keyword>
<dbReference type="InterPro" id="IPR013783">
    <property type="entry name" value="Ig-like_fold"/>
</dbReference>
<feature type="non-terminal residue" evidence="11">
    <location>
        <position position="1"/>
    </location>
</feature>
<reference evidence="11" key="1">
    <citation type="submission" date="2022-07" db="EMBL/GenBank/DDBJ databases">
        <authorList>
            <person name="Trinca V."/>
            <person name="Uliana J.V.C."/>
            <person name="Torres T.T."/>
            <person name="Ward R.J."/>
            <person name="Monesi N."/>
        </authorList>
    </citation>
    <scope>NUCLEOTIDE SEQUENCE</scope>
    <source>
        <strain evidence="11">HSMRA1968</strain>
        <tissue evidence="11">Whole embryos</tissue>
    </source>
</reference>
<dbReference type="Proteomes" id="UP001151699">
    <property type="component" value="Chromosome A"/>
</dbReference>
<dbReference type="Gene3D" id="2.60.40.10">
    <property type="entry name" value="Immunoglobulins"/>
    <property type="match status" value="8"/>
</dbReference>
<dbReference type="PANTHER" id="PTHR10075:SF100">
    <property type="entry name" value="FASCICLIN-2"/>
    <property type="match status" value="1"/>
</dbReference>
<keyword evidence="3" id="KW-0732">Signal</keyword>
<evidence type="ECO:0000256" key="2">
    <source>
        <dbReference type="ARBA" id="ARBA00022692"/>
    </source>
</evidence>
<keyword evidence="5" id="KW-0130">Cell adhesion</keyword>
<feature type="domain" description="Ig-like" evidence="10">
    <location>
        <begin position="465"/>
        <end position="559"/>
    </location>
</feature>
<keyword evidence="7" id="KW-0472">Membrane</keyword>
<protein>
    <submittedName>
        <fullName evidence="11">Down syndrome cell adhesion molecule-like protein Dscam2</fullName>
    </submittedName>
</protein>
<evidence type="ECO:0000256" key="3">
    <source>
        <dbReference type="ARBA" id="ARBA00022729"/>
    </source>
</evidence>
<evidence type="ECO:0000256" key="6">
    <source>
        <dbReference type="ARBA" id="ARBA00022989"/>
    </source>
</evidence>
<evidence type="ECO:0000256" key="5">
    <source>
        <dbReference type="ARBA" id="ARBA00022889"/>
    </source>
</evidence>
<feature type="domain" description="Ig-like" evidence="10">
    <location>
        <begin position="141"/>
        <end position="232"/>
    </location>
</feature>
<feature type="domain" description="Ig-like" evidence="10">
    <location>
        <begin position="367"/>
        <end position="460"/>
    </location>
</feature>
<feature type="domain" description="Ig-like" evidence="10">
    <location>
        <begin position="50"/>
        <end position="134"/>
    </location>
</feature>
<dbReference type="FunFam" id="2.60.40.10:FF:000017">
    <property type="entry name" value="Down syndrome cell adhesion molecule b"/>
    <property type="match status" value="6"/>
</dbReference>
<dbReference type="InterPro" id="IPR036179">
    <property type="entry name" value="Ig-like_dom_sf"/>
</dbReference>
<dbReference type="CDD" id="cd20958">
    <property type="entry name" value="IgI_5_Dscam"/>
    <property type="match status" value="1"/>
</dbReference>
<evidence type="ECO:0000313" key="12">
    <source>
        <dbReference type="Proteomes" id="UP001151699"/>
    </source>
</evidence>
<comment type="caution">
    <text evidence="11">The sequence shown here is derived from an EMBL/GenBank/DDBJ whole genome shotgun (WGS) entry which is preliminary data.</text>
</comment>
<comment type="subcellular location">
    <subcellularLocation>
        <location evidence="1">Membrane</location>
        <topology evidence="1">Single-pass membrane protein</topology>
    </subcellularLocation>
</comment>
<evidence type="ECO:0000256" key="8">
    <source>
        <dbReference type="ARBA" id="ARBA00023157"/>
    </source>
</evidence>
<dbReference type="SUPFAM" id="SSF48726">
    <property type="entry name" value="Immunoglobulin"/>
    <property type="match status" value="8"/>
</dbReference>
<gene>
    <name evidence="11" type="primary">Dscam2_10</name>
    <name evidence="11" type="ORF">Bhyg_02827</name>
</gene>
<dbReference type="GO" id="GO:0007411">
    <property type="term" value="P:axon guidance"/>
    <property type="evidence" value="ECO:0007669"/>
    <property type="project" value="TreeGrafter"/>
</dbReference>
<evidence type="ECO:0000256" key="9">
    <source>
        <dbReference type="ARBA" id="ARBA00023319"/>
    </source>
</evidence>
<evidence type="ECO:0000256" key="4">
    <source>
        <dbReference type="ARBA" id="ARBA00022737"/>
    </source>
</evidence>
<feature type="domain" description="Ig-like" evidence="10">
    <location>
        <begin position="237"/>
        <end position="328"/>
    </location>
</feature>
<organism evidence="11 12">
    <name type="scientific">Pseudolycoriella hygida</name>
    <dbReference type="NCBI Taxonomy" id="35572"/>
    <lineage>
        <taxon>Eukaryota</taxon>
        <taxon>Metazoa</taxon>
        <taxon>Ecdysozoa</taxon>
        <taxon>Arthropoda</taxon>
        <taxon>Hexapoda</taxon>
        <taxon>Insecta</taxon>
        <taxon>Pterygota</taxon>
        <taxon>Neoptera</taxon>
        <taxon>Endopterygota</taxon>
        <taxon>Diptera</taxon>
        <taxon>Nematocera</taxon>
        <taxon>Sciaroidea</taxon>
        <taxon>Sciaridae</taxon>
        <taxon>Pseudolycoriella</taxon>
    </lineage>
</organism>
<sequence>GQYVTVNGDVVSYLNITSIHTNDGGLYKCFASSKVGVAEHSAKLNVYGLPYIRPMEKKAIVAGENLVVTCPVAGYPIESIVWERDNRALPINRKQKVFPNGTLIIENVERNSDQATYTCVAKNSEGYSARGALEVQVMVLPQIVHFDFGDEEINSMDMVSASCTVNKGDLPVNIFWTRDGHKIFTNDGISISRTNKRMSVLSIESVRDRHSGNYTCVAENEAGVVQHSATLSVNVVPVIQPFDFGEPINAMDMATVHCAVIKGEQPTDIFWMFNKFTKLSNNDGVSIIKSGQRISMLNIESVRARHRGNYTCVVKYSAGFVEHNAELKVNVPPQIAHFTFGNESLNTGDSAGVSCIITKGDLPIIPPEIMPFTFGHDSFNAGDSTGVSCMIVKGDLPIKITWTLQSSPIAANNDIGISIVKLSSKTSVLNIGSLDEHHRGVFKCIAENSAGTVEYASELHVNVPPVITPFDFGDDPSNTGEIAGVSCMITKGDLPLDIFWTLNSQPLVTGENHIIITKLNSRTSALSIEYLTAQHRGIYQCIARNKAGFSEHSSELKVNVPPKIAPFTFGEDAMSYGDTISIQCTISGVPPKIAHFDFGSEPYSYGDSSSVQCLVTSGDSPVDFKWLFNNRPVSEFAGISTAKMGKRNSVLTIDSVTGKHSGNYTCQASNSAMIVNFTAVLVINVSPKIAPFDFGDAPSSLGESVTIQCTVSFGDFPIDISWLFNDKPINSYGGVTTSKFGKRVNVLSIESVYGIHAGNYSCIAKNVAGTVVHTAELIVN</sequence>
<dbReference type="GO" id="GO:0098632">
    <property type="term" value="F:cell-cell adhesion mediator activity"/>
    <property type="evidence" value="ECO:0007669"/>
    <property type="project" value="TreeGrafter"/>
</dbReference>
<feature type="domain" description="Ig-like" evidence="10">
    <location>
        <begin position="591"/>
        <end position="678"/>
    </location>
</feature>